<keyword evidence="1" id="KW-0175">Coiled coil</keyword>
<dbReference type="AlphaFoldDB" id="A0A4Y9QWA5"/>
<name>A0A4Y9QWA5_9BACT</name>
<proteinExistence type="predicted"/>
<comment type="caution">
    <text evidence="2">The sequence shown here is derived from an EMBL/GenBank/DDBJ whole genome shotgun (WGS) entry which is preliminary data.</text>
</comment>
<evidence type="ECO:0000256" key="1">
    <source>
        <dbReference type="SAM" id="Coils"/>
    </source>
</evidence>
<evidence type="ECO:0000313" key="3">
    <source>
        <dbReference type="Proteomes" id="UP000297647"/>
    </source>
</evidence>
<feature type="coiled-coil region" evidence="1">
    <location>
        <begin position="6"/>
        <end position="33"/>
    </location>
</feature>
<evidence type="ECO:0008006" key="4">
    <source>
        <dbReference type="Google" id="ProtNLM"/>
    </source>
</evidence>
<sequence>MNLNKEEIFQKAVSFLKDRLNQLREERKAISEGILEDDKSSAGDKFETGREMLTQDLRQVEGQIKSNSDLLEELYRIQSIKGIGEKVREGSLVKIGDDHFLISVALGKLPLPEGEIFLISPVSPLAQQIMGKGHGETVLFKGKSQQFELIA</sequence>
<gene>
    <name evidence="2" type="ORF">E4S40_08170</name>
</gene>
<dbReference type="Proteomes" id="UP000297647">
    <property type="component" value="Unassembled WGS sequence"/>
</dbReference>
<dbReference type="RefSeq" id="WP_135072865.1">
    <property type="nucleotide sequence ID" value="NZ_SPSB01000002.1"/>
</dbReference>
<accession>A0A4Y9QWA5</accession>
<dbReference type="OrthoDB" id="667380at2"/>
<reference evidence="2 3" key="1">
    <citation type="submission" date="2019-03" db="EMBL/GenBank/DDBJ databases">
        <title>Algoriphagus sp. nov, a new strain isolated from root system soil of mangrove plant Kandelia.</title>
        <authorList>
            <person name="Yin Q."/>
            <person name="Wang K."/>
            <person name="Song Z."/>
        </authorList>
    </citation>
    <scope>NUCLEOTIDE SEQUENCE [LARGE SCALE GENOMIC DNA]</scope>
    <source>
        <strain evidence="2 3">XY-J91</strain>
    </source>
</reference>
<evidence type="ECO:0000313" key="2">
    <source>
        <dbReference type="EMBL" id="TFV96188.1"/>
    </source>
</evidence>
<protein>
    <recommendedName>
        <fullName evidence="4">3-oxoacyl-ACP synthase</fullName>
    </recommendedName>
</protein>
<organism evidence="2 3">
    <name type="scientific">Algoriphagus kandeliae</name>
    <dbReference type="NCBI Taxonomy" id="2562278"/>
    <lineage>
        <taxon>Bacteria</taxon>
        <taxon>Pseudomonadati</taxon>
        <taxon>Bacteroidota</taxon>
        <taxon>Cytophagia</taxon>
        <taxon>Cytophagales</taxon>
        <taxon>Cyclobacteriaceae</taxon>
        <taxon>Algoriphagus</taxon>
    </lineage>
</organism>
<keyword evidence="3" id="KW-1185">Reference proteome</keyword>
<dbReference type="EMBL" id="SPSB01000002">
    <property type="protein sequence ID" value="TFV96188.1"/>
    <property type="molecule type" value="Genomic_DNA"/>
</dbReference>